<dbReference type="SMART" id="SM00331">
    <property type="entry name" value="PP2C_SIG"/>
    <property type="match status" value="1"/>
</dbReference>
<dbReference type="KEGG" id="knv:Pan216_56840"/>
<feature type="domain" description="PPM-type phosphatase" evidence="1">
    <location>
        <begin position="6"/>
        <end position="270"/>
    </location>
</feature>
<dbReference type="Proteomes" id="UP000317093">
    <property type="component" value="Chromosome"/>
</dbReference>
<proteinExistence type="predicted"/>
<dbReference type="EC" id="3.1.3.16" evidence="2"/>
<evidence type="ECO:0000313" key="3">
    <source>
        <dbReference type="Proteomes" id="UP000317093"/>
    </source>
</evidence>
<evidence type="ECO:0000313" key="2">
    <source>
        <dbReference type="EMBL" id="QDU64792.1"/>
    </source>
</evidence>
<evidence type="ECO:0000259" key="1">
    <source>
        <dbReference type="PROSITE" id="PS51746"/>
    </source>
</evidence>
<dbReference type="EMBL" id="CP036279">
    <property type="protein sequence ID" value="QDU64792.1"/>
    <property type="molecule type" value="Genomic_DNA"/>
</dbReference>
<dbReference type="Pfam" id="PF13672">
    <property type="entry name" value="PP2C_2"/>
    <property type="match status" value="1"/>
</dbReference>
<gene>
    <name evidence="2" type="primary">stp_5</name>
    <name evidence="2" type="ORF">Pan216_56840</name>
</gene>
<dbReference type="RefSeq" id="WP_145263234.1">
    <property type="nucleotide sequence ID" value="NZ_CP036279.1"/>
</dbReference>
<accession>A0A518BCT1</accession>
<name>A0A518BCT1_9BACT</name>
<dbReference type="CDD" id="cd00143">
    <property type="entry name" value="PP2Cc"/>
    <property type="match status" value="1"/>
</dbReference>
<dbReference type="PROSITE" id="PS51746">
    <property type="entry name" value="PPM_2"/>
    <property type="match status" value="1"/>
</dbReference>
<dbReference type="AlphaFoldDB" id="A0A518BCT1"/>
<dbReference type="GO" id="GO:0004722">
    <property type="term" value="F:protein serine/threonine phosphatase activity"/>
    <property type="evidence" value="ECO:0007669"/>
    <property type="project" value="UniProtKB-EC"/>
</dbReference>
<dbReference type="OrthoDB" id="9801841at2"/>
<sequence length="314" mass="34405">MSSLIDCHGATDIGRVRDTNQDRLLIADVAQSYFDGKSHSPIPASSDPSPAKLLVIADGVGGVKGGETASQIAVQTIGQCVHNLATRHRRIDASNESSFVDDLRHCLTHCQASMDDCVAPDAEDRGMGTTITMAYLLWPKLFVVHAGDSRCYLMRNAVLRRLTRDHNLAEKLIEEGELDLEEAESSHLDMVLWNVVGPDREVKPDVETEELFLGDTLLLCSDGLTKHVTDASIAEILRRQGSAETICKTLIAEANRRGGTDNVTVIAARCKRDWQPMHPSIEDLIEDDEPGSSAVSDTDTIIINAKDLGPRRRR</sequence>
<dbReference type="PANTHER" id="PTHR47992">
    <property type="entry name" value="PROTEIN PHOSPHATASE"/>
    <property type="match status" value="1"/>
</dbReference>
<dbReference type="SUPFAM" id="SSF81606">
    <property type="entry name" value="PP2C-like"/>
    <property type="match status" value="1"/>
</dbReference>
<keyword evidence="3" id="KW-1185">Reference proteome</keyword>
<dbReference type="InterPro" id="IPR036457">
    <property type="entry name" value="PPM-type-like_dom_sf"/>
</dbReference>
<keyword evidence="2" id="KW-0378">Hydrolase</keyword>
<protein>
    <submittedName>
        <fullName evidence="2">Serine/threonine phosphatase stp</fullName>
        <ecNumber evidence="2">3.1.3.16</ecNumber>
    </submittedName>
</protein>
<dbReference type="Gene3D" id="3.60.40.10">
    <property type="entry name" value="PPM-type phosphatase domain"/>
    <property type="match status" value="1"/>
</dbReference>
<dbReference type="SMART" id="SM00332">
    <property type="entry name" value="PP2Cc"/>
    <property type="match status" value="1"/>
</dbReference>
<reference evidence="2 3" key="1">
    <citation type="submission" date="2019-02" db="EMBL/GenBank/DDBJ databases">
        <title>Deep-cultivation of Planctomycetes and their phenomic and genomic characterization uncovers novel biology.</title>
        <authorList>
            <person name="Wiegand S."/>
            <person name="Jogler M."/>
            <person name="Boedeker C."/>
            <person name="Pinto D."/>
            <person name="Vollmers J."/>
            <person name="Rivas-Marin E."/>
            <person name="Kohn T."/>
            <person name="Peeters S.H."/>
            <person name="Heuer A."/>
            <person name="Rast P."/>
            <person name="Oberbeckmann S."/>
            <person name="Bunk B."/>
            <person name="Jeske O."/>
            <person name="Meyerdierks A."/>
            <person name="Storesund J.E."/>
            <person name="Kallscheuer N."/>
            <person name="Luecker S."/>
            <person name="Lage O.M."/>
            <person name="Pohl T."/>
            <person name="Merkel B.J."/>
            <person name="Hornburger P."/>
            <person name="Mueller R.-W."/>
            <person name="Bruemmer F."/>
            <person name="Labrenz M."/>
            <person name="Spormann A.M."/>
            <person name="Op den Camp H."/>
            <person name="Overmann J."/>
            <person name="Amann R."/>
            <person name="Jetten M.S.M."/>
            <person name="Mascher T."/>
            <person name="Medema M.H."/>
            <person name="Devos D.P."/>
            <person name="Kaster A.-K."/>
            <person name="Ovreas L."/>
            <person name="Rohde M."/>
            <person name="Galperin M.Y."/>
            <person name="Jogler C."/>
        </authorList>
    </citation>
    <scope>NUCLEOTIDE SEQUENCE [LARGE SCALE GENOMIC DNA]</scope>
    <source>
        <strain evidence="2 3">Pan216</strain>
    </source>
</reference>
<dbReference type="InterPro" id="IPR001932">
    <property type="entry name" value="PPM-type_phosphatase-like_dom"/>
</dbReference>
<dbReference type="InterPro" id="IPR015655">
    <property type="entry name" value="PP2C"/>
</dbReference>
<organism evidence="2 3">
    <name type="scientific">Kolteria novifilia</name>
    <dbReference type="NCBI Taxonomy" id="2527975"/>
    <lineage>
        <taxon>Bacteria</taxon>
        <taxon>Pseudomonadati</taxon>
        <taxon>Planctomycetota</taxon>
        <taxon>Planctomycetia</taxon>
        <taxon>Kolteriales</taxon>
        <taxon>Kolteriaceae</taxon>
        <taxon>Kolteria</taxon>
    </lineage>
</organism>